<dbReference type="Gene3D" id="3.40.47.10">
    <property type="match status" value="1"/>
</dbReference>
<name>A0ABT0Z2T8_9FLAO</name>
<sequence>MNRLYVNGISSISPQSEDILETGNLREYQSNIIPALKHDYKSMIQPMMLRRMSNAVKMGLFCSKKTLLDAQLDMPDAIMVGTGQGCLQDTEKFMEAMLTAEEGLLSPTSFIQSTHNTVGGQIALDLKCTAYNMTYTQNSVSFESALLDALLQARTESGTQNILVGGVDEVSPAFTGFQELDGQLKKEPVKNTDLLWSKTPGSIFSETASFFMLGSQETENSYAELVDVEIINTAEIQNIGERTERFLQTKNLTSSAIDIVILGNNGDSRYDPFYHELQEKLFAETLQLAYKHLVGENNSVSAYAFWIASKILKENKIPDFIKLNDLNCSKPRRILIYNQYLGKNHGLILLQKL</sequence>
<protein>
    <submittedName>
        <fullName evidence="2">Beta-ketoacyl synthase chain length factor</fullName>
    </submittedName>
</protein>
<gene>
    <name evidence="2" type="ORF">NE848_11710</name>
</gene>
<dbReference type="EMBL" id="JAMSCK010000004">
    <property type="protein sequence ID" value="MCM8570047.1"/>
    <property type="molecule type" value="Genomic_DNA"/>
</dbReference>
<proteinExistence type="predicted"/>
<keyword evidence="3" id="KW-1185">Reference proteome</keyword>
<accession>A0ABT0Z2T8</accession>
<evidence type="ECO:0000259" key="1">
    <source>
        <dbReference type="Pfam" id="PF13723"/>
    </source>
</evidence>
<reference evidence="2" key="1">
    <citation type="submission" date="2022-06" db="EMBL/GenBank/DDBJ databases">
        <title>Gramella sediminis sp. nov., isolated from deep-sea sediment of the Indian Ocean.</title>
        <authorList>
            <person name="Yang L."/>
        </authorList>
    </citation>
    <scope>NUCLEOTIDE SEQUENCE</scope>
    <source>
        <strain evidence="2">HMD3159</strain>
    </source>
</reference>
<organism evidence="2 3">
    <name type="scientific">Gramella jeungdoensis</name>
    <dbReference type="NCBI Taxonomy" id="708091"/>
    <lineage>
        <taxon>Bacteria</taxon>
        <taxon>Pseudomonadati</taxon>
        <taxon>Bacteroidota</taxon>
        <taxon>Flavobacteriia</taxon>
        <taxon>Flavobacteriales</taxon>
        <taxon>Flavobacteriaceae</taxon>
        <taxon>Christiangramia</taxon>
    </lineage>
</organism>
<dbReference type="RefSeq" id="WP_252113770.1">
    <property type="nucleotide sequence ID" value="NZ_JAMSCK010000004.1"/>
</dbReference>
<dbReference type="InterPro" id="IPR016039">
    <property type="entry name" value="Thiolase-like"/>
</dbReference>
<dbReference type="Pfam" id="PF13723">
    <property type="entry name" value="Ketoacyl-synt_2"/>
    <property type="match status" value="1"/>
</dbReference>
<dbReference type="Proteomes" id="UP001155077">
    <property type="component" value="Unassembled WGS sequence"/>
</dbReference>
<dbReference type="SUPFAM" id="SSF53901">
    <property type="entry name" value="Thiolase-like"/>
    <property type="match status" value="1"/>
</dbReference>
<dbReference type="InterPro" id="IPR014030">
    <property type="entry name" value="Ketoacyl_synth_N"/>
</dbReference>
<feature type="domain" description="Beta-ketoacyl synthase-like N-terminal" evidence="1">
    <location>
        <begin position="42"/>
        <end position="174"/>
    </location>
</feature>
<evidence type="ECO:0000313" key="3">
    <source>
        <dbReference type="Proteomes" id="UP001155077"/>
    </source>
</evidence>
<comment type="caution">
    <text evidence="2">The sequence shown here is derived from an EMBL/GenBank/DDBJ whole genome shotgun (WGS) entry which is preliminary data.</text>
</comment>
<evidence type="ECO:0000313" key="2">
    <source>
        <dbReference type="EMBL" id="MCM8570047.1"/>
    </source>
</evidence>